<reference evidence="1 2" key="1">
    <citation type="submission" date="2023-02" db="EMBL/GenBank/DDBJ databases">
        <title>Evolution of Hrp T3SS in non-pathogenic Pseudomonas fluorescens.</title>
        <authorList>
            <person name="Liao K."/>
            <person name="Wei H."/>
            <person name="Gu Y."/>
        </authorList>
    </citation>
    <scope>NUCLEOTIDE SEQUENCE [LARGE SCALE GENOMIC DNA]</scope>
    <source>
        <strain evidence="1 2">FP1935</strain>
    </source>
</reference>
<proteinExistence type="predicted"/>
<dbReference type="Gene3D" id="1.20.910.10">
    <property type="entry name" value="Heme oxygenase-like"/>
    <property type="match status" value="1"/>
</dbReference>
<dbReference type="InterPro" id="IPR016084">
    <property type="entry name" value="Haem_Oase-like_multi-hlx"/>
</dbReference>
<dbReference type="EMBL" id="CP117454">
    <property type="protein sequence ID" value="WLG86278.1"/>
    <property type="molecule type" value="Genomic_DNA"/>
</dbReference>
<protein>
    <submittedName>
        <fullName evidence="1">Uncharacterized protein</fullName>
    </submittedName>
</protein>
<evidence type="ECO:0000313" key="2">
    <source>
        <dbReference type="Proteomes" id="UP001239418"/>
    </source>
</evidence>
<gene>
    <name evidence="1" type="ORF">PSH97_07070</name>
</gene>
<accession>A0ABY9F4H5</accession>
<keyword evidence="2" id="KW-1185">Reference proteome</keyword>
<sequence length="495" mass="55671">MQSKEATSLVSERLKDNVSVVFSNDKTTIAYALWEVKLPVSWVNAQPVIKDLLDRRISRAQALENPMANPLVNLLSAQGCFTSIEKMHYSLKEIKALFDPLRSEWYATYYAHLAWEQIRTGKSNRNVLLAWLIHNYHISRAAGIVAARMAALGKETISTQFFQQDALEEYWHCDAFYSLDTPLLQGVSLADVKSYVPLPGSLAFEEHCLQVAETDPLGHLLIAYFQESSIAFASASNDFYQVVEDQYDIKGLFNTWKQHIQIDVNHGHAEGLGQLLDSATEVEAAVLERALRNAWLGFYFLCCSLDDIQQEQHGDEIYLRLPVEQNAARNLPNLWEALTSHLGTEKFPQTARLRDVDQAFLVDGLCKSAFRALGFARDHDQIIACGGVAKAFSRHAKPSESDNPLNPWSVAITNHLLEAANCPATWLMLTSLLGERLTQFKLTDAVRTCIEQALRGCVVSSSSCRLPLTALRQLDELIVRWLGSRDLMPHRLLQI</sequence>
<organism evidence="1 2">
    <name type="scientific">Pseudomonas cucumis</name>
    <dbReference type="NCBI Taxonomy" id="2954082"/>
    <lineage>
        <taxon>Bacteria</taxon>
        <taxon>Pseudomonadati</taxon>
        <taxon>Pseudomonadota</taxon>
        <taxon>Gammaproteobacteria</taxon>
        <taxon>Pseudomonadales</taxon>
        <taxon>Pseudomonadaceae</taxon>
        <taxon>Pseudomonas</taxon>
    </lineage>
</organism>
<evidence type="ECO:0000313" key="1">
    <source>
        <dbReference type="EMBL" id="WLG86278.1"/>
    </source>
</evidence>
<dbReference type="SUPFAM" id="SSF48613">
    <property type="entry name" value="Heme oxygenase-like"/>
    <property type="match status" value="1"/>
</dbReference>
<dbReference type="Proteomes" id="UP001239418">
    <property type="component" value="Chromosome"/>
</dbReference>
<name>A0ABY9F4H5_9PSED</name>
<dbReference type="RefSeq" id="WP_305448639.1">
    <property type="nucleotide sequence ID" value="NZ_CP117454.1"/>
</dbReference>